<evidence type="ECO:0000313" key="3">
    <source>
        <dbReference type="Proteomes" id="UP000053097"/>
    </source>
</evidence>
<sequence>MHLGGEGESRGEPRSSRSRSRRSRAESSRVESRTYATSFTGVETRALTVPPAKPASGNKEIPADSCSTRERELLDVHPAGTHSSV</sequence>
<proteinExistence type="predicted"/>
<feature type="compositionally biased region" description="Basic and acidic residues" evidence="1">
    <location>
        <begin position="23"/>
        <end position="32"/>
    </location>
</feature>
<name>A0A026WXV2_OOCBI</name>
<evidence type="ECO:0000256" key="1">
    <source>
        <dbReference type="SAM" id="MobiDB-lite"/>
    </source>
</evidence>
<organism evidence="2 3">
    <name type="scientific">Ooceraea biroi</name>
    <name type="common">Clonal raider ant</name>
    <name type="synonym">Cerapachys biroi</name>
    <dbReference type="NCBI Taxonomy" id="2015173"/>
    <lineage>
        <taxon>Eukaryota</taxon>
        <taxon>Metazoa</taxon>
        <taxon>Ecdysozoa</taxon>
        <taxon>Arthropoda</taxon>
        <taxon>Hexapoda</taxon>
        <taxon>Insecta</taxon>
        <taxon>Pterygota</taxon>
        <taxon>Neoptera</taxon>
        <taxon>Endopterygota</taxon>
        <taxon>Hymenoptera</taxon>
        <taxon>Apocrita</taxon>
        <taxon>Aculeata</taxon>
        <taxon>Formicoidea</taxon>
        <taxon>Formicidae</taxon>
        <taxon>Dorylinae</taxon>
        <taxon>Ooceraea</taxon>
    </lineage>
</organism>
<dbReference type="EMBL" id="KK107087">
    <property type="protein sequence ID" value="EZA59974.1"/>
    <property type="molecule type" value="Genomic_DNA"/>
</dbReference>
<dbReference type="Proteomes" id="UP000053097">
    <property type="component" value="Unassembled WGS sequence"/>
</dbReference>
<gene>
    <name evidence="2" type="ORF">X777_16177</name>
</gene>
<keyword evidence="3" id="KW-1185">Reference proteome</keyword>
<feature type="region of interest" description="Disordered" evidence="1">
    <location>
        <begin position="1"/>
        <end position="85"/>
    </location>
</feature>
<protein>
    <submittedName>
        <fullName evidence="2">Uncharacterized protein</fullName>
    </submittedName>
</protein>
<accession>A0A026WXV2</accession>
<evidence type="ECO:0000313" key="2">
    <source>
        <dbReference type="EMBL" id="EZA59974.1"/>
    </source>
</evidence>
<dbReference type="AlphaFoldDB" id="A0A026WXV2"/>
<reference evidence="2 3" key="1">
    <citation type="journal article" date="2014" name="Curr. Biol.">
        <title>The genome of the clonal raider ant Cerapachys biroi.</title>
        <authorList>
            <person name="Oxley P.R."/>
            <person name="Ji L."/>
            <person name="Fetter-Pruneda I."/>
            <person name="McKenzie S.K."/>
            <person name="Li C."/>
            <person name="Hu H."/>
            <person name="Zhang G."/>
            <person name="Kronauer D.J."/>
        </authorList>
    </citation>
    <scope>NUCLEOTIDE SEQUENCE [LARGE SCALE GENOMIC DNA]</scope>
</reference>
<feature type="compositionally biased region" description="Basic and acidic residues" evidence="1">
    <location>
        <begin position="1"/>
        <end position="15"/>
    </location>
</feature>